<name>A0A5N6PWJ1_9ASTR</name>
<dbReference type="Proteomes" id="UP000326396">
    <property type="component" value="Linkage Group LG10"/>
</dbReference>
<dbReference type="GO" id="GO:0000703">
    <property type="term" value="F:oxidized pyrimidine nucleobase lesion DNA N-glycosylase activity"/>
    <property type="evidence" value="ECO:0007669"/>
    <property type="project" value="TreeGrafter"/>
</dbReference>
<sequence length="141" mass="15801">MPKRGGKAAHDQAFRPSSKVIIKFLMVLQKHVWSQEIHRSEKRYGDKVAANLYGDNVEAGISPKMTHLVMNVSWNNVHGICIDTHVHRICKLSWLGHQDQNTTSLLALAIPKTIAGATSFVWKVIMVDASILQDQTLGRFT</sequence>
<dbReference type="PANTHER" id="PTHR43286:SF1">
    <property type="entry name" value="ENDONUCLEASE III-LIKE PROTEIN 1"/>
    <property type="match status" value="1"/>
</dbReference>
<dbReference type="SUPFAM" id="SSF48150">
    <property type="entry name" value="DNA-glycosylase"/>
    <property type="match status" value="1"/>
</dbReference>
<dbReference type="Gene3D" id="1.10.340.30">
    <property type="entry name" value="Hypothetical protein, domain 2"/>
    <property type="match status" value="1"/>
</dbReference>
<evidence type="ECO:0008006" key="8">
    <source>
        <dbReference type="Google" id="ProtNLM"/>
    </source>
</evidence>
<evidence type="ECO:0000313" key="7">
    <source>
        <dbReference type="Proteomes" id="UP000326396"/>
    </source>
</evidence>
<accession>A0A5N6PWJ1</accession>
<keyword evidence="4" id="KW-0456">Lyase</keyword>
<dbReference type="GO" id="GO:0006289">
    <property type="term" value="P:nucleotide-excision repair"/>
    <property type="evidence" value="ECO:0007669"/>
    <property type="project" value="TreeGrafter"/>
</dbReference>
<dbReference type="Gene3D" id="1.10.1670.10">
    <property type="entry name" value="Helix-hairpin-Helix base-excision DNA repair enzymes (C-terminal)"/>
    <property type="match status" value="1"/>
</dbReference>
<evidence type="ECO:0000256" key="5">
    <source>
        <dbReference type="ARBA" id="ARBA00023295"/>
    </source>
</evidence>
<dbReference type="InterPro" id="IPR023170">
    <property type="entry name" value="HhH_base_excis_C"/>
</dbReference>
<dbReference type="GO" id="GO:0003906">
    <property type="term" value="F:DNA-(apurinic or apyrimidinic site) endonuclease activity"/>
    <property type="evidence" value="ECO:0007669"/>
    <property type="project" value="TreeGrafter"/>
</dbReference>
<dbReference type="OrthoDB" id="2099276at2759"/>
<reference evidence="6 7" key="1">
    <citation type="submission" date="2019-05" db="EMBL/GenBank/DDBJ databases">
        <title>Mikania micrantha, genome provides insights into the molecular mechanism of rapid growth.</title>
        <authorList>
            <person name="Liu B."/>
        </authorList>
    </citation>
    <scope>NUCLEOTIDE SEQUENCE [LARGE SCALE GENOMIC DNA]</scope>
    <source>
        <strain evidence="6">NLD-2019</strain>
        <tissue evidence="6">Leaf</tissue>
    </source>
</reference>
<keyword evidence="7" id="KW-1185">Reference proteome</keyword>
<protein>
    <recommendedName>
        <fullName evidence="8">HhH-GPD domain-containing protein</fullName>
    </recommendedName>
</protein>
<dbReference type="GO" id="GO:0005634">
    <property type="term" value="C:nucleus"/>
    <property type="evidence" value="ECO:0007669"/>
    <property type="project" value="TreeGrafter"/>
</dbReference>
<evidence type="ECO:0000256" key="1">
    <source>
        <dbReference type="ARBA" id="ARBA00022763"/>
    </source>
</evidence>
<evidence type="ECO:0000256" key="2">
    <source>
        <dbReference type="ARBA" id="ARBA00022801"/>
    </source>
</evidence>
<dbReference type="GO" id="GO:0006285">
    <property type="term" value="P:base-excision repair, AP site formation"/>
    <property type="evidence" value="ECO:0007669"/>
    <property type="project" value="TreeGrafter"/>
</dbReference>
<dbReference type="EMBL" id="SZYD01000002">
    <property type="protein sequence ID" value="KAD7117417.1"/>
    <property type="molecule type" value="Genomic_DNA"/>
</dbReference>
<keyword evidence="1" id="KW-0227">DNA damage</keyword>
<evidence type="ECO:0000313" key="6">
    <source>
        <dbReference type="EMBL" id="KAD7117417.1"/>
    </source>
</evidence>
<proteinExistence type="predicted"/>
<organism evidence="6 7">
    <name type="scientific">Mikania micrantha</name>
    <name type="common">bitter vine</name>
    <dbReference type="NCBI Taxonomy" id="192012"/>
    <lineage>
        <taxon>Eukaryota</taxon>
        <taxon>Viridiplantae</taxon>
        <taxon>Streptophyta</taxon>
        <taxon>Embryophyta</taxon>
        <taxon>Tracheophyta</taxon>
        <taxon>Spermatophyta</taxon>
        <taxon>Magnoliopsida</taxon>
        <taxon>eudicotyledons</taxon>
        <taxon>Gunneridae</taxon>
        <taxon>Pentapetalae</taxon>
        <taxon>asterids</taxon>
        <taxon>campanulids</taxon>
        <taxon>Asterales</taxon>
        <taxon>Asteraceae</taxon>
        <taxon>Asteroideae</taxon>
        <taxon>Heliantheae alliance</taxon>
        <taxon>Eupatorieae</taxon>
        <taxon>Mikania</taxon>
    </lineage>
</organism>
<evidence type="ECO:0000256" key="3">
    <source>
        <dbReference type="ARBA" id="ARBA00023204"/>
    </source>
</evidence>
<dbReference type="AlphaFoldDB" id="A0A5N6PWJ1"/>
<keyword evidence="5" id="KW-0326">Glycosidase</keyword>
<dbReference type="PANTHER" id="PTHR43286">
    <property type="entry name" value="ENDONUCLEASE III-LIKE PROTEIN 1"/>
    <property type="match status" value="1"/>
</dbReference>
<keyword evidence="3" id="KW-0234">DNA repair</keyword>
<keyword evidence="2" id="KW-0378">Hydrolase</keyword>
<comment type="caution">
    <text evidence="6">The sequence shown here is derived from an EMBL/GenBank/DDBJ whole genome shotgun (WGS) entry which is preliminary data.</text>
</comment>
<evidence type="ECO:0000256" key="4">
    <source>
        <dbReference type="ARBA" id="ARBA00023239"/>
    </source>
</evidence>
<dbReference type="GO" id="GO:0016829">
    <property type="term" value="F:lyase activity"/>
    <property type="evidence" value="ECO:0007669"/>
    <property type="project" value="UniProtKB-KW"/>
</dbReference>
<dbReference type="InterPro" id="IPR011257">
    <property type="entry name" value="DNA_glycosylase"/>
</dbReference>
<gene>
    <name evidence="6" type="ORF">E3N88_04685</name>
</gene>
<dbReference type="GO" id="GO:0042644">
    <property type="term" value="C:chloroplast nucleoid"/>
    <property type="evidence" value="ECO:0007669"/>
    <property type="project" value="TreeGrafter"/>
</dbReference>